<dbReference type="RefSeq" id="WP_144991941.1">
    <property type="nucleotide sequence ID" value="NZ_VNJK01000002.1"/>
</dbReference>
<name>A0A559IP66_9BACL</name>
<organism evidence="1 2">
    <name type="scientific">Paenibacillus agilis</name>
    <dbReference type="NCBI Taxonomy" id="3020863"/>
    <lineage>
        <taxon>Bacteria</taxon>
        <taxon>Bacillati</taxon>
        <taxon>Bacillota</taxon>
        <taxon>Bacilli</taxon>
        <taxon>Bacillales</taxon>
        <taxon>Paenibacillaceae</taxon>
        <taxon>Paenibacillus</taxon>
    </lineage>
</organism>
<dbReference type="OrthoDB" id="86584at2"/>
<reference evidence="1 2" key="1">
    <citation type="submission" date="2019-07" db="EMBL/GenBank/DDBJ databases">
        <authorList>
            <person name="Kim J."/>
        </authorList>
    </citation>
    <scope>NUCLEOTIDE SEQUENCE [LARGE SCALE GENOMIC DNA]</scope>
    <source>
        <strain evidence="1 2">N4</strain>
    </source>
</reference>
<evidence type="ECO:0000313" key="1">
    <source>
        <dbReference type="EMBL" id="TVX89441.1"/>
    </source>
</evidence>
<keyword evidence="2" id="KW-1185">Reference proteome</keyword>
<dbReference type="AlphaFoldDB" id="A0A559IP66"/>
<dbReference type="EMBL" id="VNJK01000002">
    <property type="protein sequence ID" value="TVX89441.1"/>
    <property type="molecule type" value="Genomic_DNA"/>
</dbReference>
<gene>
    <name evidence="1" type="ORF">FPZ44_16805</name>
</gene>
<proteinExistence type="predicted"/>
<dbReference type="Proteomes" id="UP000318102">
    <property type="component" value="Unassembled WGS sequence"/>
</dbReference>
<sequence>MNENTLMPSYMKQFSCIGGDCEDTCCAGWKITLNKEVYKEYKKTKNLKLKNKLKNSMRMETEGTKTKNDYAYFILDDDKKCPMLTSESWCSIQQELGEGALSPTCATYPRVLNHVSEQFELSANVSCPEIARLALFNEKGIDFEQIDYEVSGNWSLARLINTNDTSNYQHLFWSVRMFSIEITQNRKLELCNRLIILGLFIDRIQKEIDAGNTVDIETIVADYRNKMSDVGYINAIQNIAVNTDVQVGIIMEILQFRHKQSATSKRYDQVFNEMKIGYGVEQIDTPSSKLFETYKQNFMVYYAPYMNRHEYVLENYIVNTIFSKAFPSDLSIIFKEYTAIMIYYALMKIHLVGVAGCHNGLDHDIVLRTIQSISKTMEHNAHFARSVIDLLENNKFNSLAHIATLIKDINVTTNIT</sequence>
<dbReference type="NCBIfam" id="NF038110">
    <property type="entry name" value="Lys_methyl_FliB"/>
    <property type="match status" value="1"/>
</dbReference>
<evidence type="ECO:0000313" key="2">
    <source>
        <dbReference type="Proteomes" id="UP000318102"/>
    </source>
</evidence>
<comment type="caution">
    <text evidence="1">The sequence shown here is derived from an EMBL/GenBank/DDBJ whole genome shotgun (WGS) entry which is preliminary data.</text>
</comment>
<accession>A0A559IP66</accession>
<evidence type="ECO:0008006" key="3">
    <source>
        <dbReference type="Google" id="ProtNLM"/>
    </source>
</evidence>
<protein>
    <recommendedName>
        <fullName evidence="3">Lysine-N-methylase</fullName>
    </recommendedName>
</protein>